<keyword evidence="6" id="KW-1185">Reference proteome</keyword>
<evidence type="ECO:0000313" key="6">
    <source>
        <dbReference type="Proteomes" id="UP000187609"/>
    </source>
</evidence>
<dbReference type="Pfam" id="PF00411">
    <property type="entry name" value="Ribosomal_S11"/>
    <property type="match status" value="1"/>
</dbReference>
<keyword evidence="4" id="KW-0687">Ribonucleoprotein</keyword>
<evidence type="ECO:0000256" key="1">
    <source>
        <dbReference type="ARBA" id="ARBA00005640"/>
    </source>
</evidence>
<dbReference type="PANTHER" id="PTHR11722:SF19">
    <property type="entry name" value="60S RIBOSOMAL PROTEIN L13-1-LIKE"/>
    <property type="match status" value="1"/>
</dbReference>
<dbReference type="EMBL" id="MJEQ01001555">
    <property type="protein sequence ID" value="OIT30284.1"/>
    <property type="molecule type" value="Genomic_DNA"/>
</dbReference>
<comment type="similarity">
    <text evidence="1">Belongs to the eukaryotic ribosomal protein eL13 family.</text>
</comment>
<protein>
    <submittedName>
        <fullName evidence="5">60s ribosomal protein l13-1</fullName>
    </submittedName>
</protein>
<gene>
    <name evidence="5" type="primary">RPL13B_1</name>
    <name evidence="5" type="ORF">A4A49_40769</name>
</gene>
<dbReference type="GO" id="GO:0022625">
    <property type="term" value="C:cytosolic large ribosomal subunit"/>
    <property type="evidence" value="ECO:0007669"/>
    <property type="project" value="TreeGrafter"/>
</dbReference>
<dbReference type="PANTHER" id="PTHR11722">
    <property type="entry name" value="60S RIBOSOMAL PROTEIN L13"/>
    <property type="match status" value="1"/>
</dbReference>
<dbReference type="AlphaFoldDB" id="A0A314KNH0"/>
<dbReference type="GO" id="GO:0003735">
    <property type="term" value="F:structural constituent of ribosome"/>
    <property type="evidence" value="ECO:0007669"/>
    <property type="project" value="InterPro"/>
</dbReference>
<evidence type="ECO:0000256" key="3">
    <source>
        <dbReference type="ARBA" id="ARBA00022980"/>
    </source>
</evidence>
<dbReference type="Gramene" id="OIT30284">
    <property type="protein sequence ID" value="OIT30284"/>
    <property type="gene ID" value="A4A49_40769"/>
</dbReference>
<dbReference type="SUPFAM" id="SSF53137">
    <property type="entry name" value="Translational machinery components"/>
    <property type="match status" value="1"/>
</dbReference>
<comment type="similarity">
    <text evidence="2">Belongs to the universal ribosomal protein uS11 family.</text>
</comment>
<dbReference type="InterPro" id="IPR036967">
    <property type="entry name" value="Ribosomal_uS11_sf"/>
</dbReference>
<keyword evidence="3 5" id="KW-0689">Ribosomal protein</keyword>
<evidence type="ECO:0000256" key="4">
    <source>
        <dbReference type="ARBA" id="ARBA00023274"/>
    </source>
</evidence>
<reference evidence="5" key="1">
    <citation type="submission" date="2016-11" db="EMBL/GenBank/DDBJ databases">
        <title>The genome of Nicotiana attenuata.</title>
        <authorList>
            <person name="Xu S."/>
            <person name="Brockmoeller T."/>
            <person name="Gaquerel E."/>
            <person name="Navarro A."/>
            <person name="Kuhl H."/>
            <person name="Gase K."/>
            <person name="Ling Z."/>
            <person name="Zhou W."/>
            <person name="Kreitzer C."/>
            <person name="Stanke M."/>
            <person name="Tang H."/>
            <person name="Lyons E."/>
            <person name="Pandey P."/>
            <person name="Pandey S.P."/>
            <person name="Timmermann B."/>
            <person name="Baldwin I.T."/>
        </authorList>
    </citation>
    <scope>NUCLEOTIDE SEQUENCE [LARGE SCALE GENOMIC DNA]</scope>
    <source>
        <strain evidence="5">UT</strain>
    </source>
</reference>
<evidence type="ECO:0000256" key="2">
    <source>
        <dbReference type="ARBA" id="ARBA00006194"/>
    </source>
</evidence>
<dbReference type="GO" id="GO:0006412">
    <property type="term" value="P:translation"/>
    <property type="evidence" value="ECO:0007669"/>
    <property type="project" value="InterPro"/>
</dbReference>
<proteinExistence type="inferred from homology"/>
<accession>A0A314KNH0</accession>
<organism evidence="5 6">
    <name type="scientific">Nicotiana attenuata</name>
    <name type="common">Coyote tobacco</name>
    <dbReference type="NCBI Taxonomy" id="49451"/>
    <lineage>
        <taxon>Eukaryota</taxon>
        <taxon>Viridiplantae</taxon>
        <taxon>Streptophyta</taxon>
        <taxon>Embryophyta</taxon>
        <taxon>Tracheophyta</taxon>
        <taxon>Spermatophyta</taxon>
        <taxon>Magnoliopsida</taxon>
        <taxon>eudicotyledons</taxon>
        <taxon>Gunneridae</taxon>
        <taxon>Pentapetalae</taxon>
        <taxon>asterids</taxon>
        <taxon>lamiids</taxon>
        <taxon>Solanales</taxon>
        <taxon>Solanaceae</taxon>
        <taxon>Nicotianoideae</taxon>
        <taxon>Nicotianeae</taxon>
        <taxon>Nicotiana</taxon>
    </lineage>
</organism>
<dbReference type="Proteomes" id="UP000187609">
    <property type="component" value="Unassembled WGS sequence"/>
</dbReference>
<dbReference type="HAMAP" id="MF_00499">
    <property type="entry name" value="Ribosomal_eL13"/>
    <property type="match status" value="1"/>
</dbReference>
<dbReference type="Gene3D" id="3.30.420.80">
    <property type="entry name" value="Ribosomal protein S11"/>
    <property type="match status" value="1"/>
</dbReference>
<dbReference type="STRING" id="49451.A0A314KNH0"/>
<comment type="caution">
    <text evidence="5">The sequence shown here is derived from an EMBL/GenBank/DDBJ whole genome shotgun (WGS) entry which is preliminary data.</text>
</comment>
<name>A0A314KNH0_NICAT</name>
<dbReference type="SMR" id="A0A314KNH0"/>
<sequence length="370" mass="41360">MKLIRSVLWAANAFRLHSSHHPQAFRTFSAFPNYGIQGKTESKICSNQHSVLGMNVYSPYNAGRRCFIHSESPKEAEMGNNSRPMDFVRGLTEDNTRGILGGAPLSRYHVEQDADIVHIKVLRNNAFVTVTDSKGNKKFGATAGKITGKGTKIARYAAESTAEHVGREARDRGLRSVVMKVNGFTFFKKKKQAILSFREGYTHSRGDKNPVVRLESQQRYTQRALQEALAKLSMQQKGVKIFPRPTAGSLRPIVHGQTLEYNMKVHAGRGFSLEELKASGVPKKLAPTIGIAVNHRHRNRSLQGLQTNVQRLKTYKAKLVIFPSRAKKVKAGDFSAEELATATQAEADDFQFHQPKNEKLFCCYGLNLFN</sequence>
<dbReference type="GO" id="GO:0003723">
    <property type="term" value="F:RNA binding"/>
    <property type="evidence" value="ECO:0007669"/>
    <property type="project" value="TreeGrafter"/>
</dbReference>
<evidence type="ECO:0000313" key="5">
    <source>
        <dbReference type="EMBL" id="OIT30284.1"/>
    </source>
</evidence>
<dbReference type="InterPro" id="IPR001971">
    <property type="entry name" value="Ribosomal_uS11"/>
</dbReference>
<dbReference type="InterPro" id="IPR001380">
    <property type="entry name" value="Ribosomal_eL13"/>
</dbReference>
<dbReference type="Pfam" id="PF01294">
    <property type="entry name" value="Ribosomal_L13e"/>
    <property type="match status" value="1"/>
</dbReference>